<dbReference type="KEGG" id="lhg:JMUB5056_0783"/>
<organism evidence="2 3">
    <name type="scientific">Leptotrichia hongkongensis</name>
    <dbReference type="NCBI Taxonomy" id="554406"/>
    <lineage>
        <taxon>Bacteria</taxon>
        <taxon>Fusobacteriati</taxon>
        <taxon>Fusobacteriota</taxon>
        <taxon>Fusobacteriia</taxon>
        <taxon>Fusobacteriales</taxon>
        <taxon>Leptotrichiaceae</taxon>
        <taxon>Leptotrichia</taxon>
    </lineage>
</organism>
<dbReference type="RefSeq" id="WP_197735202.1">
    <property type="nucleotide sequence ID" value="NZ_AP019846.1"/>
</dbReference>
<dbReference type="Pfam" id="PF05901">
    <property type="entry name" value="Excalibur"/>
    <property type="match status" value="1"/>
</dbReference>
<dbReference type="Proteomes" id="UP000321561">
    <property type="component" value="Chromosome"/>
</dbReference>
<dbReference type="EMBL" id="AP019846">
    <property type="protein sequence ID" value="BBM59200.1"/>
    <property type="molecule type" value="Genomic_DNA"/>
</dbReference>
<protein>
    <recommendedName>
        <fullName evidence="1">Excalibur calcium-binding domain-containing protein</fullName>
    </recommendedName>
</protein>
<dbReference type="SMART" id="SM00894">
    <property type="entry name" value="Excalibur"/>
    <property type="match status" value="1"/>
</dbReference>
<feature type="domain" description="Excalibur calcium-binding" evidence="1">
    <location>
        <begin position="23"/>
        <end position="59"/>
    </location>
</feature>
<reference evidence="2 3" key="1">
    <citation type="submission" date="2019-07" db="EMBL/GenBank/DDBJ databases">
        <title>Complete Genome Sequence of Leptotrichia hongkongensis Strain JMUB5056.</title>
        <authorList>
            <person name="Watanabe S."/>
            <person name="Cui L."/>
        </authorList>
    </citation>
    <scope>NUCLEOTIDE SEQUENCE [LARGE SCALE GENOMIC DNA]</scope>
    <source>
        <strain evidence="2 3">JMUB5056</strain>
    </source>
</reference>
<accession>A0A510L5C2</accession>
<dbReference type="InterPro" id="IPR008613">
    <property type="entry name" value="Excalibur_Ca-bd_domain"/>
</dbReference>
<evidence type="ECO:0000313" key="3">
    <source>
        <dbReference type="Proteomes" id="UP000321561"/>
    </source>
</evidence>
<dbReference type="AlphaFoldDB" id="A0A510L5C2"/>
<name>A0A510L5C2_9FUSO</name>
<gene>
    <name evidence="2" type="ORF">JMUB5056_0783</name>
</gene>
<sequence length="61" mass="6947">MKKIFVILTLVFVSVNTFSETLHFKNCKEARAKGYKNIKKGEPGYAKHLDRDKDGIACESK</sequence>
<proteinExistence type="predicted"/>
<evidence type="ECO:0000313" key="2">
    <source>
        <dbReference type="EMBL" id="BBM59200.1"/>
    </source>
</evidence>
<evidence type="ECO:0000259" key="1">
    <source>
        <dbReference type="SMART" id="SM00894"/>
    </source>
</evidence>